<dbReference type="Proteomes" id="UP001431532">
    <property type="component" value="Unassembled WGS sequence"/>
</dbReference>
<dbReference type="InterPro" id="IPR001796">
    <property type="entry name" value="DHFR_dom"/>
</dbReference>
<evidence type="ECO:0000256" key="3">
    <source>
        <dbReference type="ARBA" id="ARBA00012856"/>
    </source>
</evidence>
<dbReference type="PANTHER" id="PTHR48069">
    <property type="entry name" value="DIHYDROFOLATE REDUCTASE"/>
    <property type="match status" value="1"/>
</dbReference>
<evidence type="ECO:0000313" key="10">
    <source>
        <dbReference type="Proteomes" id="UP001431532"/>
    </source>
</evidence>
<keyword evidence="4" id="KW-0554">One-carbon metabolism</keyword>
<dbReference type="PANTHER" id="PTHR48069:SF3">
    <property type="entry name" value="DIHYDROFOLATE REDUCTASE"/>
    <property type="match status" value="1"/>
</dbReference>
<dbReference type="EC" id="1.5.1.3" evidence="3"/>
<dbReference type="PROSITE" id="PS00075">
    <property type="entry name" value="DHFR_1"/>
    <property type="match status" value="1"/>
</dbReference>
<comment type="pathway">
    <text evidence="1">Cofactor biosynthesis; tetrahydrofolate biosynthesis; 5,6,7,8-tetrahydrofolate from 7,8-dihydrofolate: step 1/1.</text>
</comment>
<dbReference type="InterPro" id="IPR012259">
    <property type="entry name" value="DHFR"/>
</dbReference>
<comment type="caution">
    <text evidence="9">The sequence shown here is derived from an EMBL/GenBank/DDBJ whole genome shotgun (WGS) entry which is preliminary data.</text>
</comment>
<keyword evidence="5" id="KW-0521">NADP</keyword>
<evidence type="ECO:0000256" key="5">
    <source>
        <dbReference type="ARBA" id="ARBA00022857"/>
    </source>
</evidence>
<dbReference type="GO" id="GO:0046654">
    <property type="term" value="P:tetrahydrofolate biosynthetic process"/>
    <property type="evidence" value="ECO:0007669"/>
    <property type="project" value="InterPro"/>
</dbReference>
<dbReference type="GO" id="GO:0006730">
    <property type="term" value="P:one-carbon metabolic process"/>
    <property type="evidence" value="ECO:0007669"/>
    <property type="project" value="UniProtKB-KW"/>
</dbReference>
<keyword evidence="6 9" id="KW-0560">Oxidoreductase</keyword>
<feature type="domain" description="DHFR" evidence="8">
    <location>
        <begin position="1"/>
        <end position="157"/>
    </location>
</feature>
<dbReference type="PRINTS" id="PR00070">
    <property type="entry name" value="DHFR"/>
</dbReference>
<dbReference type="CDD" id="cd00209">
    <property type="entry name" value="DHFR"/>
    <property type="match status" value="1"/>
</dbReference>
<evidence type="ECO:0000256" key="1">
    <source>
        <dbReference type="ARBA" id="ARBA00004903"/>
    </source>
</evidence>
<accession>A0AAW6U2E3</accession>
<keyword evidence="10" id="KW-1185">Reference proteome</keyword>
<dbReference type="PROSITE" id="PS51330">
    <property type="entry name" value="DHFR_2"/>
    <property type="match status" value="1"/>
</dbReference>
<dbReference type="InterPro" id="IPR024072">
    <property type="entry name" value="DHFR-like_dom_sf"/>
</dbReference>
<protein>
    <recommendedName>
        <fullName evidence="3">dihydrofolate reductase</fullName>
        <ecNumber evidence="3">1.5.1.3</ecNumber>
    </recommendedName>
</protein>
<proteinExistence type="inferred from homology"/>
<dbReference type="Pfam" id="PF00186">
    <property type="entry name" value="DHFR_1"/>
    <property type="match status" value="1"/>
</dbReference>
<dbReference type="SUPFAM" id="SSF53597">
    <property type="entry name" value="Dihydrofolate reductase-like"/>
    <property type="match status" value="1"/>
</dbReference>
<dbReference type="InterPro" id="IPR017925">
    <property type="entry name" value="DHFR_CS"/>
</dbReference>
<dbReference type="RefSeq" id="WP_282838451.1">
    <property type="nucleotide sequence ID" value="NZ_JASCXW010000001.1"/>
</dbReference>
<dbReference type="AlphaFoldDB" id="A0AAW6U2E3"/>
<dbReference type="Gene3D" id="3.40.430.10">
    <property type="entry name" value="Dihydrofolate Reductase, subunit A"/>
    <property type="match status" value="1"/>
</dbReference>
<gene>
    <name evidence="9" type="ORF">QJ521_00635</name>
</gene>
<evidence type="ECO:0000256" key="2">
    <source>
        <dbReference type="ARBA" id="ARBA00009539"/>
    </source>
</evidence>
<comment type="similarity">
    <text evidence="2 7">Belongs to the dihydrofolate reductase family.</text>
</comment>
<dbReference type="GO" id="GO:0005829">
    <property type="term" value="C:cytosol"/>
    <property type="evidence" value="ECO:0007669"/>
    <property type="project" value="TreeGrafter"/>
</dbReference>
<evidence type="ECO:0000256" key="7">
    <source>
        <dbReference type="RuleBase" id="RU004474"/>
    </source>
</evidence>
<evidence type="ECO:0000313" key="9">
    <source>
        <dbReference type="EMBL" id="MDI6452055.1"/>
    </source>
</evidence>
<reference evidence="9" key="1">
    <citation type="submission" date="2023-05" db="EMBL/GenBank/DDBJ databases">
        <title>Mariniplasma microaerophilum sp. nov., a novel anaerobic mollicute isolated from terrestrial mud volcano, Taman Peninsula, Russia.</title>
        <authorList>
            <person name="Khomyakova M.A."/>
            <person name="Merkel A.Y."/>
            <person name="Slobodkin A.I."/>
        </authorList>
    </citation>
    <scope>NUCLEOTIDE SEQUENCE</scope>
    <source>
        <strain evidence="9">M4Ah</strain>
    </source>
</reference>
<evidence type="ECO:0000259" key="8">
    <source>
        <dbReference type="PROSITE" id="PS51330"/>
    </source>
</evidence>
<organism evidence="9 10">
    <name type="scientific">Peloplasma aerotolerans</name>
    <dbReference type="NCBI Taxonomy" id="3044389"/>
    <lineage>
        <taxon>Bacteria</taxon>
        <taxon>Bacillati</taxon>
        <taxon>Mycoplasmatota</taxon>
        <taxon>Mollicutes</taxon>
        <taxon>Acholeplasmatales</taxon>
        <taxon>Acholeplasmataceae</taxon>
        <taxon>Peloplasma</taxon>
    </lineage>
</organism>
<evidence type="ECO:0000256" key="6">
    <source>
        <dbReference type="ARBA" id="ARBA00023002"/>
    </source>
</evidence>
<sequence length="157" mass="18509">MISMIWAMDENWLIGKDNLLPWHYAKDLAYFKKMTQGQSVLMGDMTYQSLKSYYKTKPLPFGKSYVANISDVDYPDAVHVKNIFEFFRHVDEDIFIIGGKTIYELSLPFSKRLYITYVLKAHEGNVYFPKFDLSQYKLIDKKIEEGLIFAVYERKNS</sequence>
<dbReference type="GO" id="GO:0046452">
    <property type="term" value="P:dihydrofolate metabolic process"/>
    <property type="evidence" value="ECO:0007669"/>
    <property type="project" value="TreeGrafter"/>
</dbReference>
<dbReference type="GO" id="GO:0004146">
    <property type="term" value="F:dihydrofolate reductase activity"/>
    <property type="evidence" value="ECO:0007669"/>
    <property type="project" value="UniProtKB-EC"/>
</dbReference>
<name>A0AAW6U2E3_9MOLU</name>
<dbReference type="GO" id="GO:0046655">
    <property type="term" value="P:folic acid metabolic process"/>
    <property type="evidence" value="ECO:0007669"/>
    <property type="project" value="TreeGrafter"/>
</dbReference>
<dbReference type="EMBL" id="JASCXW010000001">
    <property type="protein sequence ID" value="MDI6452055.1"/>
    <property type="molecule type" value="Genomic_DNA"/>
</dbReference>
<evidence type="ECO:0000256" key="4">
    <source>
        <dbReference type="ARBA" id="ARBA00022563"/>
    </source>
</evidence>
<dbReference type="GO" id="GO:0050661">
    <property type="term" value="F:NADP binding"/>
    <property type="evidence" value="ECO:0007669"/>
    <property type="project" value="InterPro"/>
</dbReference>